<protein>
    <submittedName>
        <fullName evidence="1">Glycerophosphoryl diester phosphodiesterase</fullName>
    </submittedName>
</protein>
<dbReference type="SUPFAM" id="SSF51695">
    <property type="entry name" value="PLC-like phosphodiesterases"/>
    <property type="match status" value="1"/>
</dbReference>
<name>A0AA45C8X7_9BACT</name>
<comment type="caution">
    <text evidence="1">The sequence shown here is derived from an EMBL/GenBank/DDBJ whole genome shotgun (WGS) entry which is preliminary data.</text>
</comment>
<evidence type="ECO:0000313" key="1">
    <source>
        <dbReference type="EMBL" id="PWJ96304.1"/>
    </source>
</evidence>
<dbReference type="InterPro" id="IPR017946">
    <property type="entry name" value="PLC-like_Pdiesterase_TIM-brl"/>
</dbReference>
<gene>
    <name evidence="1" type="ORF">C7380_102222</name>
</gene>
<dbReference type="EMBL" id="QGGI01000002">
    <property type="protein sequence ID" value="PWJ96304.1"/>
    <property type="molecule type" value="Genomic_DNA"/>
</dbReference>
<dbReference type="GO" id="GO:0008081">
    <property type="term" value="F:phosphoric diester hydrolase activity"/>
    <property type="evidence" value="ECO:0007669"/>
    <property type="project" value="InterPro"/>
</dbReference>
<keyword evidence="2" id="KW-1185">Reference proteome</keyword>
<accession>A0AA45C8X7</accession>
<evidence type="ECO:0000313" key="2">
    <source>
        <dbReference type="Proteomes" id="UP000245921"/>
    </source>
</evidence>
<dbReference type="Proteomes" id="UP000245921">
    <property type="component" value="Unassembled WGS sequence"/>
</dbReference>
<proteinExistence type="predicted"/>
<dbReference type="RefSeq" id="WP_109603921.1">
    <property type="nucleotide sequence ID" value="NZ_QGGI01000002.1"/>
</dbReference>
<organism evidence="1 2">
    <name type="scientific">Oceanotoga teriensis</name>
    <dbReference type="NCBI Taxonomy" id="515440"/>
    <lineage>
        <taxon>Bacteria</taxon>
        <taxon>Thermotogati</taxon>
        <taxon>Thermotogota</taxon>
        <taxon>Thermotogae</taxon>
        <taxon>Petrotogales</taxon>
        <taxon>Petrotogaceae</taxon>
        <taxon>Oceanotoga</taxon>
    </lineage>
</organism>
<dbReference type="AlphaFoldDB" id="A0AA45C8X7"/>
<dbReference type="GO" id="GO:0006629">
    <property type="term" value="P:lipid metabolic process"/>
    <property type="evidence" value="ECO:0007669"/>
    <property type="project" value="InterPro"/>
</dbReference>
<dbReference type="Gene3D" id="3.20.20.190">
    <property type="entry name" value="Phosphatidylinositol (PI) phosphodiesterase"/>
    <property type="match status" value="1"/>
</dbReference>
<reference evidence="1 2" key="1">
    <citation type="submission" date="2018-05" db="EMBL/GenBank/DDBJ databases">
        <title>Genomic Encyclopedia of Type Strains, Phase IV (KMG-IV): sequencing the most valuable type-strain genomes for metagenomic binning, comparative biology and taxonomic classification.</title>
        <authorList>
            <person name="Goeker M."/>
        </authorList>
    </citation>
    <scope>NUCLEOTIDE SEQUENCE [LARGE SCALE GENOMIC DNA]</scope>
    <source>
        <strain evidence="1 2">DSM 24906</strain>
    </source>
</reference>
<sequence>MNLNYPVIVLGNGLGDKKTPSYSLKAFLQDIDYGADGININLKKLKDNSLIVWDQDYIDYNDEKKFLKEIDFKEISKIKVQKQNRFVSLEQLFIKMPENILFNINVEEDYLEYVIMLIKSFNAQNRVMVSVSDANLIDKINSIDEEIFIGLNYSTEIRTQDLMNKKLYSLNIDFNKYKQNIEKIKDQSSFIKEINIKVMINNLIDENYIKNLKGYYDFFSTKNVEKSVEILSNIY</sequence>